<evidence type="ECO:0000259" key="6">
    <source>
        <dbReference type="Pfam" id="PF03466"/>
    </source>
</evidence>
<dbReference type="PANTHER" id="PTHR30118:SF15">
    <property type="entry name" value="TRANSCRIPTIONAL REGULATORY PROTEIN"/>
    <property type="match status" value="1"/>
</dbReference>
<gene>
    <name evidence="7" type="ORF">DM82_556</name>
</gene>
<dbReference type="AlphaFoldDB" id="A0AAI8FL23"/>
<dbReference type="GO" id="GO:0006355">
    <property type="term" value="P:regulation of DNA-templated transcription"/>
    <property type="evidence" value="ECO:0007669"/>
    <property type="project" value="TreeGrafter"/>
</dbReference>
<evidence type="ECO:0000256" key="4">
    <source>
        <dbReference type="ARBA" id="ARBA00023163"/>
    </source>
</evidence>
<evidence type="ECO:0000256" key="3">
    <source>
        <dbReference type="ARBA" id="ARBA00023125"/>
    </source>
</evidence>
<evidence type="ECO:0000313" key="7">
    <source>
        <dbReference type="EMBL" id="AIO65071.1"/>
    </source>
</evidence>
<feature type="region of interest" description="Disordered" evidence="5">
    <location>
        <begin position="1"/>
        <end position="41"/>
    </location>
</feature>
<evidence type="ECO:0000313" key="8">
    <source>
        <dbReference type="Proteomes" id="UP000029424"/>
    </source>
</evidence>
<keyword evidence="4" id="KW-0804">Transcription</keyword>
<feature type="compositionally biased region" description="Low complexity" evidence="5">
    <location>
        <begin position="1"/>
        <end position="14"/>
    </location>
</feature>
<keyword evidence="3" id="KW-0238">DNA-binding</keyword>
<dbReference type="Proteomes" id="UP000029424">
    <property type="component" value="Chromosome 1"/>
</dbReference>
<organism evidence="7 8">
    <name type="scientific">Burkholderia oklahomensis</name>
    <dbReference type="NCBI Taxonomy" id="342113"/>
    <lineage>
        <taxon>Bacteria</taxon>
        <taxon>Pseudomonadati</taxon>
        <taxon>Pseudomonadota</taxon>
        <taxon>Betaproteobacteria</taxon>
        <taxon>Burkholderiales</taxon>
        <taxon>Burkholderiaceae</taxon>
        <taxon>Burkholderia</taxon>
        <taxon>pseudomallei group</taxon>
    </lineage>
</organism>
<dbReference type="InterPro" id="IPR005119">
    <property type="entry name" value="LysR_subst-bd"/>
</dbReference>
<dbReference type="KEGG" id="bok:DM82_556"/>
<feature type="domain" description="LysR substrate-binding" evidence="6">
    <location>
        <begin position="40"/>
        <end position="179"/>
    </location>
</feature>
<keyword evidence="8" id="KW-1185">Reference proteome</keyword>
<accession>A0AAI8FL23</accession>
<comment type="similarity">
    <text evidence="1">Belongs to the LysR transcriptional regulatory family.</text>
</comment>
<proteinExistence type="inferred from homology"/>
<evidence type="ECO:0000256" key="5">
    <source>
        <dbReference type="SAM" id="MobiDB-lite"/>
    </source>
</evidence>
<dbReference type="PANTHER" id="PTHR30118">
    <property type="entry name" value="HTH-TYPE TRANSCRIPTIONAL REGULATOR LEUO-RELATED"/>
    <property type="match status" value="1"/>
</dbReference>
<sequence length="180" mass="20008">MRCGRAAPSAAPPSIDIDRHHCTPRQDPRRASPGGRRRGRALERGEADLLIAADFAVPRTTIARPLLRERYVMAQRKGHPRGLAPPGLDAYCALRHVIVSGDGGGFHGFMDDRPRELRRTRFVAASVRQYHLAPLVLEATDDVCALPERFLTRFAERLDLLPLPVEVEGFALAAAWHPRL</sequence>
<protein>
    <submittedName>
        <fullName evidence="7">LysR substrate binding domain protein</fullName>
    </submittedName>
</protein>
<dbReference type="Gene3D" id="3.40.190.10">
    <property type="entry name" value="Periplasmic binding protein-like II"/>
    <property type="match status" value="2"/>
</dbReference>
<reference evidence="7 8" key="1">
    <citation type="submission" date="2014-06" db="EMBL/GenBank/DDBJ databases">
        <authorList>
            <person name="Bishop-Lilly K.A."/>
            <person name="Broomall S.M."/>
            <person name="Chain P.S."/>
            <person name="Chertkov O."/>
            <person name="Coyne S.R."/>
            <person name="Daligault H.E."/>
            <person name="Davenport K.W."/>
            <person name="Erkkila T."/>
            <person name="Frey K.G."/>
            <person name="Gibbons H.S."/>
            <person name="Gu W."/>
            <person name="Jaissle J."/>
            <person name="Johnson S.L."/>
            <person name="Koroleva G.I."/>
            <person name="Ladner J.T."/>
            <person name="Lo C.-C."/>
            <person name="Minogue T.D."/>
            <person name="Munk C."/>
            <person name="Palacios G.F."/>
            <person name="Redden C.L."/>
            <person name="Rosenzweig C.N."/>
            <person name="Scholz M.B."/>
            <person name="Teshima H."/>
            <person name="Xu Y."/>
        </authorList>
    </citation>
    <scope>NUCLEOTIDE SEQUENCE [LARGE SCALE GENOMIC DNA]</scope>
    <source>
        <strain evidence="7 8">EO147</strain>
    </source>
</reference>
<dbReference type="InterPro" id="IPR050389">
    <property type="entry name" value="LysR-type_TF"/>
</dbReference>
<dbReference type="EMBL" id="CP008726">
    <property type="protein sequence ID" value="AIO65071.1"/>
    <property type="molecule type" value="Genomic_DNA"/>
</dbReference>
<evidence type="ECO:0000256" key="1">
    <source>
        <dbReference type="ARBA" id="ARBA00009437"/>
    </source>
</evidence>
<dbReference type="Pfam" id="PF03466">
    <property type="entry name" value="LysR_substrate"/>
    <property type="match status" value="1"/>
</dbReference>
<keyword evidence="2" id="KW-0805">Transcription regulation</keyword>
<feature type="compositionally biased region" description="Basic and acidic residues" evidence="5">
    <location>
        <begin position="16"/>
        <end position="30"/>
    </location>
</feature>
<dbReference type="SUPFAM" id="SSF53850">
    <property type="entry name" value="Periplasmic binding protein-like II"/>
    <property type="match status" value="1"/>
</dbReference>
<dbReference type="GO" id="GO:0003677">
    <property type="term" value="F:DNA binding"/>
    <property type="evidence" value="ECO:0007669"/>
    <property type="project" value="UniProtKB-KW"/>
</dbReference>
<dbReference type="RefSeq" id="WP_010102419.1">
    <property type="nucleotide sequence ID" value="NZ_CP008726.1"/>
</dbReference>
<evidence type="ECO:0000256" key="2">
    <source>
        <dbReference type="ARBA" id="ARBA00023015"/>
    </source>
</evidence>
<name>A0AAI8FL23_9BURK</name>